<accession>A0A084QEW6</accession>
<proteinExistence type="predicted"/>
<gene>
    <name evidence="2" type="ORF">S40285_10685</name>
</gene>
<dbReference type="InParanoid" id="A0A084QEW6"/>
<evidence type="ECO:0000313" key="3">
    <source>
        <dbReference type="Proteomes" id="UP000028524"/>
    </source>
</evidence>
<dbReference type="STRING" id="1283841.A0A084QEW6"/>
<reference evidence="2 3" key="1">
    <citation type="journal article" date="2014" name="BMC Genomics">
        <title>Comparative genome sequencing reveals chemotype-specific gene clusters in the toxigenic black mold Stachybotrys.</title>
        <authorList>
            <person name="Semeiks J."/>
            <person name="Borek D."/>
            <person name="Otwinowski Z."/>
            <person name="Grishin N.V."/>
        </authorList>
    </citation>
    <scope>NUCLEOTIDE SEQUENCE [LARGE SCALE GENOMIC DNA]</scope>
    <source>
        <strain evidence="2 3">IBT 40285</strain>
    </source>
</reference>
<sequence length="225" mass="25778">MIIVDFYSKLLVNGGPLPYFLRIDRGFPQNFTKPSLSITRHGISFYNAKIVPHRSSRDHPVRHRSTHQSSPRWSSITIPADHPVFWQTIPPLAERLNIPIAIYREGTKSLNQADLDNQTATYLAIDLDSGMAPLSWQSGVGTVIVARKDRKPFLPQDLEVLFDYTANILDRFGDGDGPPLNMYNWQAFDRWWKRSATGKKENQLEHGRSQEPDDNWVDVKSSYEV</sequence>
<evidence type="ECO:0000313" key="2">
    <source>
        <dbReference type="EMBL" id="KFA62501.1"/>
    </source>
</evidence>
<feature type="region of interest" description="Disordered" evidence="1">
    <location>
        <begin position="199"/>
        <end position="225"/>
    </location>
</feature>
<feature type="compositionally biased region" description="Basic and acidic residues" evidence="1">
    <location>
        <begin position="199"/>
        <end position="211"/>
    </location>
</feature>
<organism evidence="2 3">
    <name type="scientific">Stachybotrys chlorohalonatus (strain IBT 40285)</name>
    <dbReference type="NCBI Taxonomy" id="1283841"/>
    <lineage>
        <taxon>Eukaryota</taxon>
        <taxon>Fungi</taxon>
        <taxon>Dikarya</taxon>
        <taxon>Ascomycota</taxon>
        <taxon>Pezizomycotina</taxon>
        <taxon>Sordariomycetes</taxon>
        <taxon>Hypocreomycetidae</taxon>
        <taxon>Hypocreales</taxon>
        <taxon>Stachybotryaceae</taxon>
        <taxon>Stachybotrys</taxon>
    </lineage>
</organism>
<dbReference type="HOGENOM" id="CLU_1230609_0_0_1"/>
<protein>
    <submittedName>
        <fullName evidence="2">Uncharacterized protein</fullName>
    </submittedName>
</protein>
<dbReference type="OrthoDB" id="5046144at2759"/>
<feature type="compositionally biased region" description="Basic residues" evidence="1">
    <location>
        <begin position="54"/>
        <end position="66"/>
    </location>
</feature>
<dbReference type="AlphaFoldDB" id="A0A084QEW6"/>
<keyword evidence="3" id="KW-1185">Reference proteome</keyword>
<dbReference type="Proteomes" id="UP000028524">
    <property type="component" value="Unassembled WGS sequence"/>
</dbReference>
<evidence type="ECO:0000256" key="1">
    <source>
        <dbReference type="SAM" id="MobiDB-lite"/>
    </source>
</evidence>
<name>A0A084QEW6_STAC4</name>
<dbReference type="EMBL" id="KL660793">
    <property type="protein sequence ID" value="KFA62501.1"/>
    <property type="molecule type" value="Genomic_DNA"/>
</dbReference>
<feature type="region of interest" description="Disordered" evidence="1">
    <location>
        <begin position="54"/>
        <end position="73"/>
    </location>
</feature>